<gene>
    <name evidence="3" type="ORF">ABY42_10560</name>
</gene>
<evidence type="ECO:0000256" key="2">
    <source>
        <dbReference type="SAM" id="Phobius"/>
    </source>
</evidence>
<dbReference type="EMBL" id="CP011947">
    <property type="protein sequence ID" value="AKU08155.1"/>
    <property type="molecule type" value="Genomic_DNA"/>
</dbReference>
<dbReference type="PATRIC" id="fig|35746.4.peg.2265"/>
<feature type="region of interest" description="Disordered" evidence="1">
    <location>
        <begin position="1"/>
        <end position="21"/>
    </location>
</feature>
<keyword evidence="2" id="KW-1133">Transmembrane helix</keyword>
<evidence type="ECO:0000256" key="1">
    <source>
        <dbReference type="SAM" id="MobiDB-lite"/>
    </source>
</evidence>
<feature type="transmembrane region" description="Helical" evidence="2">
    <location>
        <begin position="79"/>
        <end position="100"/>
    </location>
</feature>
<dbReference type="Pfam" id="PF14329">
    <property type="entry name" value="DUF4386"/>
    <property type="match status" value="1"/>
</dbReference>
<feature type="transmembrane region" description="Helical" evidence="2">
    <location>
        <begin position="31"/>
        <end position="52"/>
    </location>
</feature>
<name>A0A0K1IV03_HALGI</name>
<evidence type="ECO:0000313" key="3">
    <source>
        <dbReference type="EMBL" id="AKU08155.1"/>
    </source>
</evidence>
<feature type="transmembrane region" description="Helical" evidence="2">
    <location>
        <begin position="194"/>
        <end position="212"/>
    </location>
</feature>
<dbReference type="KEGG" id="hgi:ABY42_10560"/>
<accession>A0A0K1IV03</accession>
<dbReference type="GeneID" id="25246400"/>
<feature type="transmembrane region" description="Helical" evidence="2">
    <location>
        <begin position="112"/>
        <end position="130"/>
    </location>
</feature>
<keyword evidence="2" id="KW-0812">Transmembrane</keyword>
<proteinExistence type="predicted"/>
<keyword evidence="2" id="KW-0472">Membrane</keyword>
<evidence type="ECO:0000313" key="4">
    <source>
        <dbReference type="Proteomes" id="UP000066124"/>
    </source>
</evidence>
<evidence type="ECO:0008006" key="5">
    <source>
        <dbReference type="Google" id="ProtNLM"/>
    </source>
</evidence>
<dbReference type="RefSeq" id="WP_050459422.1">
    <property type="nucleotide sequence ID" value="NZ_CP011947.1"/>
</dbReference>
<feature type="transmembrane region" description="Helical" evidence="2">
    <location>
        <begin position="162"/>
        <end position="182"/>
    </location>
</feature>
<feature type="transmembrane region" description="Helical" evidence="2">
    <location>
        <begin position="218"/>
        <end position="244"/>
    </location>
</feature>
<dbReference type="InterPro" id="IPR025495">
    <property type="entry name" value="DUF4386"/>
</dbReference>
<sequence>MAGAAVTPDQERSVEYQRPSTTETSVGRASVIAGLALLLMTVLAVFANFVVLDGLVTRGDATGTATAILGAEGTFRLGIAALFAVAVLDLTVAWALYTVFKPVHAGVALLSGWFRAVFAGIFVVAISQLMSVPQLLGATGTGFTTEQQATQALLSIEAFYNIWDGALILVGLHLVLVGYLLYKSAAVQSYPSGYVPKVLGMLLILAGIGYVVDSFGRVLFAGYTFEVAAFTFVGEVLLILWLLIYGRRIRPDEDSVDDEPMSVTT</sequence>
<dbReference type="Proteomes" id="UP000066124">
    <property type="component" value="Chromosome"/>
</dbReference>
<organism evidence="3 4">
    <name type="scientific">Haloferax gibbonsii</name>
    <dbReference type="NCBI Taxonomy" id="35746"/>
    <lineage>
        <taxon>Archaea</taxon>
        <taxon>Methanobacteriati</taxon>
        <taxon>Methanobacteriota</taxon>
        <taxon>Stenosarchaea group</taxon>
        <taxon>Halobacteria</taxon>
        <taxon>Halobacteriales</taxon>
        <taxon>Haloferacaceae</taxon>
        <taxon>Haloferax</taxon>
    </lineage>
</organism>
<dbReference type="AlphaFoldDB" id="A0A0K1IV03"/>
<protein>
    <recommendedName>
        <fullName evidence="5">DUF4386 domain-containing protein</fullName>
    </recommendedName>
</protein>
<reference evidence="4" key="1">
    <citation type="journal article" date="2015" name="J. Biotechnol.">
        <title>Complete genome sequence of Haloferax gibbonsii strain ARA6, a potential producer of polyhydroxyalkanoates and halocins isolated from Araruama, Rio de Janeiro, Brasil.</title>
        <authorList>
            <person name="Pinto L.H."/>
            <person name="D'Alincourt Carvalho-Assef A.P."/>
            <person name="Vieira R.P."/>
            <person name="Clementino M.M."/>
            <person name="Albano R.M."/>
        </authorList>
    </citation>
    <scope>NUCLEOTIDE SEQUENCE [LARGE SCALE GENOMIC DNA]</scope>
    <source>
        <strain evidence="4">ARA6</strain>
    </source>
</reference>